<feature type="domain" description="Methyl-accepting transducer" evidence="5">
    <location>
        <begin position="136"/>
        <end position="386"/>
    </location>
</feature>
<reference evidence="6 7" key="1">
    <citation type="submission" date="2016-08" db="EMBL/GenBank/DDBJ databases">
        <title>Genome-based comparison of Moorella thermoacetic strains.</title>
        <authorList>
            <person name="Poehlein A."/>
            <person name="Bengelsdorf F.R."/>
            <person name="Esser C."/>
            <person name="Duerre P."/>
            <person name="Daniel R."/>
        </authorList>
    </citation>
    <scope>NUCLEOTIDE SEQUENCE [LARGE SCALE GENOMIC DNA]</scope>
    <source>
        <strain evidence="6 7">DSM 21394</strain>
    </source>
</reference>
<dbReference type="GO" id="GO:0007165">
    <property type="term" value="P:signal transduction"/>
    <property type="evidence" value="ECO:0007669"/>
    <property type="project" value="UniProtKB-KW"/>
</dbReference>
<dbReference type="OrthoDB" id="9816519at2"/>
<proteinExistence type="predicted"/>
<keyword evidence="1" id="KW-0145">Chemotaxis</keyword>
<dbReference type="SUPFAM" id="SSF103190">
    <property type="entry name" value="Sensory domain-like"/>
    <property type="match status" value="1"/>
</dbReference>
<dbReference type="GO" id="GO:0016020">
    <property type="term" value="C:membrane"/>
    <property type="evidence" value="ECO:0007669"/>
    <property type="project" value="InterPro"/>
</dbReference>
<dbReference type="EMBL" id="MDDC01000013">
    <property type="protein sequence ID" value="OIQ58633.1"/>
    <property type="molecule type" value="Genomic_DNA"/>
</dbReference>
<evidence type="ECO:0000256" key="3">
    <source>
        <dbReference type="PROSITE-ProRule" id="PRU00284"/>
    </source>
</evidence>
<organism evidence="6 7">
    <name type="scientific">Neomoorella thermoacetica</name>
    <name type="common">Clostridium thermoaceticum</name>
    <dbReference type="NCBI Taxonomy" id="1525"/>
    <lineage>
        <taxon>Bacteria</taxon>
        <taxon>Bacillati</taxon>
        <taxon>Bacillota</taxon>
        <taxon>Clostridia</taxon>
        <taxon>Neomoorellales</taxon>
        <taxon>Neomoorellaceae</taxon>
        <taxon>Neomoorella</taxon>
    </lineage>
</organism>
<evidence type="ECO:0000256" key="4">
    <source>
        <dbReference type="SAM" id="Phobius"/>
    </source>
</evidence>
<accession>A0A1J5NHW2</accession>
<dbReference type="SUPFAM" id="SSF58104">
    <property type="entry name" value="Methyl-accepting chemotaxis protein (MCP) signaling domain"/>
    <property type="match status" value="1"/>
</dbReference>
<evidence type="ECO:0000313" key="6">
    <source>
        <dbReference type="EMBL" id="OIQ58633.1"/>
    </source>
</evidence>
<sequence length="552" mass="59819">MVLNWQTKLLYFILLLLLALAPGTVGTALVAVQGISWQILLMPAIAAGALGLILSLLILLNLYIKWMRPLQRVLQFLNLLGKGDPVQAEQSLQGAQLGESFGGSVTAVLDSFYRLVGRLQLTADELTHFSRNLGESSGTTSRNLEEVTAAIQGIASGADEQAGVAQRVAENINVLHNLAEDINDRAKLGMEMEEEVTKKVKEGRDLLEQLLLEIKAGASSIQEAAGRMRQLEAKMDQINTLVQAVTAIADQTNLLALNAAIEAARAGEQGRGFAVVAEEVRKLAEQSAAAAQDITSLAASIGDEARQTAAQVDKNVELVQSNLQRGSQVRENFSVISEAIKKSAEVMTNTSQQAQNQLARVKEIGEAAGRMAAVAQETAASIEEVAAATEEQKATMAVLEEHTRQFTDMARNFFTMAAAFTRDGWDEELRREVIRQGQEVLARLAADPEVKKMEVKTLAPVLDEAFSKSPIIRTLIAALPDGKAIYTRPGSTITNWTFRPWFQAALRGEHYVGEPYVTQITNRVAITISIPVYAEEGRVAGVLAANIAPEQR</sequence>
<protein>
    <submittedName>
        <fullName evidence="6">Methyl-accepting chemotaxis protein McpB</fullName>
    </submittedName>
</protein>
<feature type="transmembrane region" description="Helical" evidence="4">
    <location>
        <begin position="37"/>
        <end position="64"/>
    </location>
</feature>
<dbReference type="InterPro" id="IPR029151">
    <property type="entry name" value="Sensor-like_sf"/>
</dbReference>
<keyword evidence="4" id="KW-1133">Transmembrane helix</keyword>
<dbReference type="GO" id="GO:0006935">
    <property type="term" value="P:chemotaxis"/>
    <property type="evidence" value="ECO:0007669"/>
    <property type="project" value="UniProtKB-KW"/>
</dbReference>
<dbReference type="Gene3D" id="1.10.287.950">
    <property type="entry name" value="Methyl-accepting chemotaxis protein"/>
    <property type="match status" value="1"/>
</dbReference>
<dbReference type="Pfam" id="PF22673">
    <property type="entry name" value="MCP-like_PDC_1"/>
    <property type="match status" value="1"/>
</dbReference>
<keyword evidence="4" id="KW-0812">Transmembrane</keyword>
<gene>
    <name evidence="6" type="primary">mcpB_2</name>
    <name evidence="6" type="ORF">MOTE_18210</name>
</gene>
<evidence type="ECO:0000259" key="5">
    <source>
        <dbReference type="PROSITE" id="PS50111"/>
    </source>
</evidence>
<dbReference type="Pfam" id="PF00015">
    <property type="entry name" value="MCPsignal"/>
    <property type="match status" value="1"/>
</dbReference>
<dbReference type="InterPro" id="IPR004089">
    <property type="entry name" value="MCPsignal_dom"/>
</dbReference>
<dbReference type="AlphaFoldDB" id="A0A1J5NHW2"/>
<comment type="caution">
    <text evidence="6">The sequence shown here is derived from an EMBL/GenBank/DDBJ whole genome shotgun (WGS) entry which is preliminary data.</text>
</comment>
<name>A0A1J5NHW2_NEOTH</name>
<dbReference type="PANTHER" id="PTHR32089">
    <property type="entry name" value="METHYL-ACCEPTING CHEMOTAXIS PROTEIN MCPB"/>
    <property type="match status" value="1"/>
</dbReference>
<keyword evidence="2 3" id="KW-0807">Transducer</keyword>
<dbReference type="Gene3D" id="3.30.450.20">
    <property type="entry name" value="PAS domain"/>
    <property type="match status" value="1"/>
</dbReference>
<dbReference type="PROSITE" id="PS50111">
    <property type="entry name" value="CHEMOTAXIS_TRANSDUC_2"/>
    <property type="match status" value="1"/>
</dbReference>
<evidence type="ECO:0000313" key="7">
    <source>
        <dbReference type="Proteomes" id="UP000182811"/>
    </source>
</evidence>
<dbReference type="SMART" id="SM00283">
    <property type="entry name" value="MA"/>
    <property type="match status" value="1"/>
</dbReference>
<dbReference type="PANTHER" id="PTHR32089:SF114">
    <property type="entry name" value="METHYL-ACCEPTING CHEMOTAXIS PROTEIN MCPB"/>
    <property type="match status" value="1"/>
</dbReference>
<evidence type="ECO:0000256" key="1">
    <source>
        <dbReference type="ARBA" id="ARBA00022500"/>
    </source>
</evidence>
<dbReference type="Proteomes" id="UP000182811">
    <property type="component" value="Unassembled WGS sequence"/>
</dbReference>
<keyword evidence="4" id="KW-0472">Membrane</keyword>
<dbReference type="CDD" id="cd12914">
    <property type="entry name" value="PDC1_DGC_like"/>
    <property type="match status" value="1"/>
</dbReference>
<evidence type="ECO:0000256" key="2">
    <source>
        <dbReference type="ARBA" id="ARBA00023224"/>
    </source>
</evidence>